<name>A0ABQ2DGS4_9MICC</name>
<dbReference type="Proteomes" id="UP000606115">
    <property type="component" value="Unassembled WGS sequence"/>
</dbReference>
<evidence type="ECO:0000313" key="1">
    <source>
        <dbReference type="EMBL" id="GGJ57432.1"/>
    </source>
</evidence>
<keyword evidence="1" id="KW-0378">Hydrolase</keyword>
<dbReference type="Pfam" id="PF03663">
    <property type="entry name" value="Glyco_hydro_76"/>
    <property type="match status" value="1"/>
</dbReference>
<organism evidence="1 2">
    <name type="scientific">Glutamicibacter ardleyensis</name>
    <dbReference type="NCBI Taxonomy" id="225894"/>
    <lineage>
        <taxon>Bacteria</taxon>
        <taxon>Bacillati</taxon>
        <taxon>Actinomycetota</taxon>
        <taxon>Actinomycetes</taxon>
        <taxon>Micrococcales</taxon>
        <taxon>Micrococcaceae</taxon>
        <taxon>Glutamicibacter</taxon>
    </lineage>
</organism>
<protein>
    <submittedName>
        <fullName evidence="1">Glycoside hydrolase</fullName>
    </submittedName>
</protein>
<dbReference type="GeneID" id="303303898"/>
<keyword evidence="2" id="KW-1185">Reference proteome</keyword>
<proteinExistence type="predicted"/>
<dbReference type="InterPro" id="IPR053169">
    <property type="entry name" value="MUG_Protein"/>
</dbReference>
<accession>A0ABQ2DGS4</accession>
<reference evidence="2" key="1">
    <citation type="journal article" date="2019" name="Int. J. Syst. Evol. Microbiol.">
        <title>The Global Catalogue of Microorganisms (GCM) 10K type strain sequencing project: providing services to taxonomists for standard genome sequencing and annotation.</title>
        <authorList>
            <consortium name="The Broad Institute Genomics Platform"/>
            <consortium name="The Broad Institute Genome Sequencing Center for Infectious Disease"/>
            <person name="Wu L."/>
            <person name="Ma J."/>
        </authorList>
    </citation>
    <scope>NUCLEOTIDE SEQUENCE [LARGE SCALE GENOMIC DNA]</scope>
    <source>
        <strain evidence="2">CGMCC 1.3685</strain>
    </source>
</reference>
<dbReference type="RefSeq" id="WP_188684829.1">
    <property type="nucleotide sequence ID" value="NZ_BMKX01000002.1"/>
</dbReference>
<sequence>MSTAHDPMHDPHADSPSAAHDITDAEHWHRLALSAEADLHERFGHRLMGIPGTWIGALRALPDQPLPKAGARPWSEWHYWWQAHYLDAIIDAAFSALQAGDRSKARANWKRAKQLLRGVLIRNFACFPNYFYDDMAWLLLAATRLNELSLQLSARPALLSTLAMRALGRQMVLGQDDKLGGGLYWSRKRDFKNTPSNGPAALYFARINDVQSSKHLLDWMRHNLHDERTGLYLDGIRLTASGPQLEHAIYTYNQGTVLGALLASGSAEHLAQARSLIESINVQLSNDDHGTGLRLDTGGDGDLFTGILCRYLALAALDPRLPAASQRTAARLICLTAAHLADRTETQLSAAIQRWTILQAAQRVCRTGAQRD</sequence>
<dbReference type="Gene3D" id="1.50.10.20">
    <property type="match status" value="1"/>
</dbReference>
<evidence type="ECO:0000313" key="2">
    <source>
        <dbReference type="Proteomes" id="UP000606115"/>
    </source>
</evidence>
<dbReference type="PANTHER" id="PTHR47791:SF3">
    <property type="entry name" value="MEIOTICALLY UP-REGULATED GENE 191 PROTEIN"/>
    <property type="match status" value="1"/>
</dbReference>
<dbReference type="InterPro" id="IPR005198">
    <property type="entry name" value="Glyco_hydro_76"/>
</dbReference>
<dbReference type="SUPFAM" id="SSF48208">
    <property type="entry name" value="Six-hairpin glycosidases"/>
    <property type="match status" value="1"/>
</dbReference>
<dbReference type="EMBL" id="BMKX01000002">
    <property type="protein sequence ID" value="GGJ57432.1"/>
    <property type="molecule type" value="Genomic_DNA"/>
</dbReference>
<dbReference type="PANTHER" id="PTHR47791">
    <property type="entry name" value="MEIOTICALLY UP-REGULATED GENE 191 PROTEIN"/>
    <property type="match status" value="1"/>
</dbReference>
<dbReference type="GO" id="GO:0016787">
    <property type="term" value="F:hydrolase activity"/>
    <property type="evidence" value="ECO:0007669"/>
    <property type="project" value="UniProtKB-KW"/>
</dbReference>
<dbReference type="InterPro" id="IPR008928">
    <property type="entry name" value="6-hairpin_glycosidase_sf"/>
</dbReference>
<gene>
    <name evidence="1" type="ORF">GCM10007173_15340</name>
</gene>
<comment type="caution">
    <text evidence="1">The sequence shown here is derived from an EMBL/GenBank/DDBJ whole genome shotgun (WGS) entry which is preliminary data.</text>
</comment>